<dbReference type="Proteomes" id="UP000824755">
    <property type="component" value="Chromosome"/>
</dbReference>
<accession>A0ABX8WS24</accession>
<dbReference type="Pfam" id="PF20101">
    <property type="entry name" value="DUF6491"/>
    <property type="match status" value="1"/>
</dbReference>
<gene>
    <name evidence="2" type="ORF">H8L67_03850</name>
</gene>
<keyword evidence="1" id="KW-0732">Signal</keyword>
<proteinExistence type="predicted"/>
<evidence type="ECO:0000313" key="2">
    <source>
        <dbReference type="EMBL" id="QYR53636.1"/>
    </source>
</evidence>
<dbReference type="RefSeq" id="WP_220380443.1">
    <property type="nucleotide sequence ID" value="NZ_CP080544.1"/>
</dbReference>
<dbReference type="EMBL" id="CP080544">
    <property type="protein sequence ID" value="QYR53636.1"/>
    <property type="molecule type" value="Genomic_DNA"/>
</dbReference>
<reference evidence="2 3" key="1">
    <citation type="submission" date="2021-08" db="EMBL/GenBank/DDBJ databases">
        <title>Lysobacter sp. strain CJ11 Genome sequencing and assembly.</title>
        <authorList>
            <person name="Kim I."/>
        </authorList>
    </citation>
    <scope>NUCLEOTIDE SEQUENCE [LARGE SCALE GENOMIC DNA]</scope>
    <source>
        <strain evidence="2 3">CJ11</strain>
    </source>
</reference>
<feature type="signal peptide" evidence="1">
    <location>
        <begin position="1"/>
        <end position="22"/>
    </location>
</feature>
<evidence type="ECO:0000313" key="3">
    <source>
        <dbReference type="Proteomes" id="UP000824755"/>
    </source>
</evidence>
<evidence type="ECO:0008006" key="4">
    <source>
        <dbReference type="Google" id="ProtNLM"/>
    </source>
</evidence>
<evidence type="ECO:0000256" key="1">
    <source>
        <dbReference type="SAM" id="SignalP"/>
    </source>
</evidence>
<dbReference type="InterPro" id="IPR045500">
    <property type="entry name" value="DUF6491"/>
</dbReference>
<protein>
    <recommendedName>
        <fullName evidence="4">Lipoprotein</fullName>
    </recommendedName>
</protein>
<keyword evidence="3" id="KW-1185">Reference proteome</keyword>
<feature type="chain" id="PRO_5045581084" description="Lipoprotein" evidence="1">
    <location>
        <begin position="23"/>
        <end position="136"/>
    </location>
</feature>
<dbReference type="PROSITE" id="PS51257">
    <property type="entry name" value="PROKAR_LIPOPROTEIN"/>
    <property type="match status" value="1"/>
</dbReference>
<name>A0ABX8WS24_9GAMM</name>
<sequence>MNIKQLMPISFAAIALSLGACATTGGGSDASHLAAYTPYLQPAVKSIRYTQARNWEKITDQHVLLETRPNEQYLLKLDGPCLQFSNGSPSLIVDAHMTGMLSAGTDRIGTMDSRITCLIREIRPLDYAAMQAGKGS</sequence>
<organism evidence="2 3">
    <name type="scientific">Lysobacter soyae</name>
    <dbReference type="NCBI Taxonomy" id="2764185"/>
    <lineage>
        <taxon>Bacteria</taxon>
        <taxon>Pseudomonadati</taxon>
        <taxon>Pseudomonadota</taxon>
        <taxon>Gammaproteobacteria</taxon>
        <taxon>Lysobacterales</taxon>
        <taxon>Lysobacteraceae</taxon>
        <taxon>Lysobacter</taxon>
    </lineage>
</organism>